<organism evidence="1 2">
    <name type="scientific">Talaromyces proteolyticus</name>
    <dbReference type="NCBI Taxonomy" id="1131652"/>
    <lineage>
        <taxon>Eukaryota</taxon>
        <taxon>Fungi</taxon>
        <taxon>Dikarya</taxon>
        <taxon>Ascomycota</taxon>
        <taxon>Pezizomycotina</taxon>
        <taxon>Eurotiomycetes</taxon>
        <taxon>Eurotiomycetidae</taxon>
        <taxon>Eurotiales</taxon>
        <taxon>Trichocomaceae</taxon>
        <taxon>Talaromyces</taxon>
        <taxon>Talaromyces sect. Bacilispori</taxon>
    </lineage>
</organism>
<gene>
    <name evidence="1" type="ORF">BGW36DRAFT_341913</name>
</gene>
<proteinExistence type="predicted"/>
<evidence type="ECO:0000313" key="2">
    <source>
        <dbReference type="Proteomes" id="UP001201262"/>
    </source>
</evidence>
<sequence length="234" mass="25837">MAAPPETTIQNLNGQFILNKTLSNDTDPILALQGISWVTRTAIAYATVTLDISEFVEPNADDPAHAPVTKVDILQTATGGIQSQEKRTADWRPRDHEDRIFGAVSGQTRLIRGSKAADGKVRPDIEVQTEPKEEKIAKFLRGETLVDGEAAEGFDVEVVQDKEGVSYGEGEGLWLQSWVRSESAKWTAEQIWGFETIDGLRYYTRRVAVASEDGNYLLARLVYDYQGPVPAPEA</sequence>
<dbReference type="AlphaFoldDB" id="A0AAD4Q0N3"/>
<dbReference type="InterPro" id="IPR053037">
    <property type="entry name" value="Pericyclase_pydY-like"/>
</dbReference>
<keyword evidence="2" id="KW-1185">Reference proteome</keyword>
<evidence type="ECO:0000313" key="1">
    <source>
        <dbReference type="EMBL" id="KAH8697757.1"/>
    </source>
</evidence>
<accession>A0AAD4Q0N3</accession>
<dbReference type="GeneID" id="70243393"/>
<dbReference type="EMBL" id="JAJTJA010000006">
    <property type="protein sequence ID" value="KAH8697757.1"/>
    <property type="molecule type" value="Genomic_DNA"/>
</dbReference>
<protein>
    <submittedName>
        <fullName evidence="1">Uncharacterized protein</fullName>
    </submittedName>
</protein>
<dbReference type="PANTHER" id="PTHR38115">
    <property type="entry name" value="LIPOCALIN-LIKE DOMAIN-CONTAINING PROTEIN"/>
    <property type="match status" value="1"/>
</dbReference>
<name>A0AAD4Q0N3_9EURO</name>
<comment type="caution">
    <text evidence="1">The sequence shown here is derived from an EMBL/GenBank/DDBJ whole genome shotgun (WGS) entry which is preliminary data.</text>
</comment>
<dbReference type="RefSeq" id="XP_046072458.1">
    <property type="nucleotide sequence ID" value="XM_046213106.1"/>
</dbReference>
<dbReference type="PANTHER" id="PTHR38115:SF1">
    <property type="entry name" value="LIPOCALIN-LIKE DOMAIN-CONTAINING PROTEIN"/>
    <property type="match status" value="1"/>
</dbReference>
<reference evidence="1" key="1">
    <citation type="submission" date="2021-12" db="EMBL/GenBank/DDBJ databases">
        <title>Convergent genome expansion in fungi linked to evolution of root-endophyte symbiosis.</title>
        <authorList>
            <consortium name="DOE Joint Genome Institute"/>
            <person name="Ke Y.-H."/>
            <person name="Bonito G."/>
            <person name="Liao H.-L."/>
            <person name="Looney B."/>
            <person name="Rojas-Flechas A."/>
            <person name="Nash J."/>
            <person name="Hameed K."/>
            <person name="Schadt C."/>
            <person name="Martin F."/>
            <person name="Crous P.W."/>
            <person name="Miettinen O."/>
            <person name="Magnuson J.K."/>
            <person name="Labbe J."/>
            <person name="Jacobson D."/>
            <person name="Doktycz M.J."/>
            <person name="Veneault-Fourrey C."/>
            <person name="Kuo A."/>
            <person name="Mondo S."/>
            <person name="Calhoun S."/>
            <person name="Riley R."/>
            <person name="Ohm R."/>
            <person name="LaButti K."/>
            <person name="Andreopoulos B."/>
            <person name="Pangilinan J."/>
            <person name="Nolan M."/>
            <person name="Tritt A."/>
            <person name="Clum A."/>
            <person name="Lipzen A."/>
            <person name="Daum C."/>
            <person name="Barry K."/>
            <person name="Grigoriev I.V."/>
            <person name="Vilgalys R."/>
        </authorList>
    </citation>
    <scope>NUCLEOTIDE SEQUENCE</scope>
    <source>
        <strain evidence="1">PMI_201</strain>
    </source>
</reference>
<dbReference type="Proteomes" id="UP001201262">
    <property type="component" value="Unassembled WGS sequence"/>
</dbReference>